<dbReference type="PANTHER" id="PTHR24068">
    <property type="entry name" value="UBIQUITIN-CONJUGATING ENZYME E2"/>
    <property type="match status" value="1"/>
</dbReference>
<keyword evidence="2 6" id="KW-0547">Nucleotide-binding</keyword>
<dbReference type="PROSITE" id="PS50127">
    <property type="entry name" value="UBC_2"/>
    <property type="match status" value="1"/>
</dbReference>
<dbReference type="InterPro" id="IPR000608">
    <property type="entry name" value="UBC"/>
</dbReference>
<feature type="domain" description="UBC core" evidence="7">
    <location>
        <begin position="1"/>
        <end position="147"/>
    </location>
</feature>
<dbReference type="CDD" id="cd23792">
    <property type="entry name" value="UBCc_UBE2D"/>
    <property type="match status" value="1"/>
</dbReference>
<dbReference type="SMART" id="SM00212">
    <property type="entry name" value="UBCc"/>
    <property type="match status" value="1"/>
</dbReference>
<evidence type="ECO:0000256" key="4">
    <source>
        <dbReference type="ARBA" id="ARBA00022840"/>
    </source>
</evidence>
<dbReference type="Pfam" id="PF00179">
    <property type="entry name" value="UQ_con"/>
    <property type="match status" value="1"/>
</dbReference>
<keyword evidence="3 6" id="KW-0833">Ubl conjugation pathway</keyword>
<dbReference type="Gene3D" id="3.10.110.10">
    <property type="entry name" value="Ubiquitin Conjugating Enzyme"/>
    <property type="match status" value="1"/>
</dbReference>
<dbReference type="GO" id="GO:0004842">
    <property type="term" value="F:ubiquitin-protein transferase activity"/>
    <property type="evidence" value="ECO:0007669"/>
    <property type="project" value="UniProtKB-ARBA"/>
</dbReference>
<evidence type="ECO:0000256" key="3">
    <source>
        <dbReference type="ARBA" id="ARBA00022786"/>
    </source>
</evidence>
<keyword evidence="1" id="KW-0808">Transferase</keyword>
<dbReference type="GO" id="GO:0005524">
    <property type="term" value="F:ATP binding"/>
    <property type="evidence" value="ECO:0007669"/>
    <property type="project" value="UniProtKB-UniRule"/>
</dbReference>
<evidence type="ECO:0000256" key="2">
    <source>
        <dbReference type="ARBA" id="ARBA00022741"/>
    </source>
</evidence>
<dbReference type="EMBL" id="GIBP01009811">
    <property type="protein sequence ID" value="NDV38780.1"/>
    <property type="molecule type" value="Transcribed_RNA"/>
</dbReference>
<evidence type="ECO:0000259" key="7">
    <source>
        <dbReference type="PROSITE" id="PS50127"/>
    </source>
</evidence>
<sequence length="148" mass="16700">MALKRIQKELVDLQKDPPPTCSAGPISEDLFHWTASIMGPEGSPFHGGLFFLDIAFPADYPFRPPKVRFTTKVYHPNINRDGSICLDILKDQWSPALTISRVLLSISSLLTDPNPEDPLVPEIAHQYKTNRAAYTSVARKWTEQYAMM</sequence>
<evidence type="ECO:0000256" key="6">
    <source>
        <dbReference type="RuleBase" id="RU362109"/>
    </source>
</evidence>
<dbReference type="AlphaFoldDB" id="A0A6B2LPM5"/>
<dbReference type="InterPro" id="IPR023313">
    <property type="entry name" value="UBQ-conjugating_AS"/>
</dbReference>
<evidence type="ECO:0000313" key="8">
    <source>
        <dbReference type="EMBL" id="NDV38780.1"/>
    </source>
</evidence>
<comment type="similarity">
    <text evidence="6">Belongs to the ubiquitin-conjugating enzyme family.</text>
</comment>
<dbReference type="SUPFAM" id="SSF54495">
    <property type="entry name" value="UBC-like"/>
    <property type="match status" value="1"/>
</dbReference>
<dbReference type="InterPro" id="IPR016135">
    <property type="entry name" value="UBQ-conjugating_enzyme/RWD"/>
</dbReference>
<accession>A0A6B2LPM5</accession>
<evidence type="ECO:0000256" key="1">
    <source>
        <dbReference type="ARBA" id="ARBA00022679"/>
    </source>
</evidence>
<feature type="active site" description="Glycyl thioester intermediate" evidence="5">
    <location>
        <position position="85"/>
    </location>
</feature>
<evidence type="ECO:0000256" key="5">
    <source>
        <dbReference type="PROSITE-ProRule" id="PRU10133"/>
    </source>
</evidence>
<dbReference type="PROSITE" id="PS00183">
    <property type="entry name" value="UBC_1"/>
    <property type="match status" value="1"/>
</dbReference>
<reference evidence="8" key="1">
    <citation type="journal article" date="2020" name="J. Eukaryot. Microbiol.">
        <title>De novo Sequencing, Assembly and Annotation of the Transcriptome for the Free-Living Testate Amoeba Arcella intermedia.</title>
        <authorList>
            <person name="Ribeiro G.M."/>
            <person name="Porfirio-Sousa A.L."/>
            <person name="Maurer-Alcala X.X."/>
            <person name="Katz L.A."/>
            <person name="Lahr D.J.G."/>
        </authorList>
    </citation>
    <scope>NUCLEOTIDE SEQUENCE</scope>
</reference>
<protein>
    <recommendedName>
        <fullName evidence="7">UBC core domain-containing protein</fullName>
    </recommendedName>
</protein>
<proteinExistence type="inferred from homology"/>
<organism evidence="8">
    <name type="scientific">Arcella intermedia</name>
    <dbReference type="NCBI Taxonomy" id="1963864"/>
    <lineage>
        <taxon>Eukaryota</taxon>
        <taxon>Amoebozoa</taxon>
        <taxon>Tubulinea</taxon>
        <taxon>Elardia</taxon>
        <taxon>Arcellinida</taxon>
        <taxon>Sphaerothecina</taxon>
        <taxon>Arcellidae</taxon>
        <taxon>Arcella</taxon>
    </lineage>
</organism>
<keyword evidence="4 6" id="KW-0067">ATP-binding</keyword>
<name>A0A6B2LPM5_9EUKA</name>
<dbReference type="FunFam" id="3.10.110.10:FF:000010">
    <property type="entry name" value="Ubiquitin-conjugating enzyme E2-16 kDa"/>
    <property type="match status" value="1"/>
</dbReference>